<feature type="transmembrane region" description="Helical" evidence="2">
    <location>
        <begin position="135"/>
        <end position="157"/>
    </location>
</feature>
<dbReference type="AlphaFoldDB" id="A0A3M3IR95"/>
<evidence type="ECO:0000256" key="1">
    <source>
        <dbReference type="SAM" id="MobiDB-lite"/>
    </source>
</evidence>
<dbReference type="Proteomes" id="UP000280599">
    <property type="component" value="Unassembled WGS sequence"/>
</dbReference>
<keyword evidence="2" id="KW-0812">Transmembrane</keyword>
<dbReference type="EMBL" id="RBPT01000498">
    <property type="protein sequence ID" value="RMO36671.1"/>
    <property type="molecule type" value="Genomic_DNA"/>
</dbReference>
<dbReference type="NCBIfam" id="NF033887">
    <property type="entry name" value="conj_TraX"/>
    <property type="match status" value="1"/>
</dbReference>
<feature type="region of interest" description="Disordered" evidence="1">
    <location>
        <begin position="1"/>
        <end position="23"/>
    </location>
</feature>
<gene>
    <name evidence="3" type="ORF">ALQ41_200246</name>
</gene>
<evidence type="ECO:0008006" key="5">
    <source>
        <dbReference type="Google" id="ProtNLM"/>
    </source>
</evidence>
<keyword evidence="2" id="KW-0472">Membrane</keyword>
<organism evidence="3 4">
    <name type="scientific">Pseudomonas savastanoi pv. glycinea</name>
    <name type="common">Pseudomonas syringae pv. glycinea</name>
    <dbReference type="NCBI Taxonomy" id="318"/>
    <lineage>
        <taxon>Bacteria</taxon>
        <taxon>Pseudomonadati</taxon>
        <taxon>Pseudomonadota</taxon>
        <taxon>Gammaproteobacteria</taxon>
        <taxon>Pseudomonadales</taxon>
        <taxon>Pseudomonadaceae</taxon>
        <taxon>Pseudomonas</taxon>
    </lineage>
</organism>
<keyword evidence="2" id="KW-1133">Transmembrane helix</keyword>
<evidence type="ECO:0000256" key="2">
    <source>
        <dbReference type="SAM" id="Phobius"/>
    </source>
</evidence>
<evidence type="ECO:0000313" key="4">
    <source>
        <dbReference type="Proteomes" id="UP000280599"/>
    </source>
</evidence>
<name>A0A3M3IR95_PSESG</name>
<proteinExistence type="predicted"/>
<protein>
    <recommendedName>
        <fullName evidence="5">TraX protein</fullName>
    </recommendedName>
</protein>
<dbReference type="InterPro" id="IPR049599">
    <property type="entry name" value="TraX-like"/>
</dbReference>
<reference evidence="3 4" key="1">
    <citation type="submission" date="2018-08" db="EMBL/GenBank/DDBJ databases">
        <title>Recombination of ecologically and evolutionarily significant loci maintains genetic cohesion in the Pseudomonas syringae species complex.</title>
        <authorList>
            <person name="Dillon M."/>
            <person name="Thakur S."/>
            <person name="Almeida R.N.D."/>
            <person name="Weir B.S."/>
            <person name="Guttman D.S."/>
        </authorList>
    </citation>
    <scope>NUCLEOTIDE SEQUENCE [LARGE SCALE GENOMIC DNA]</scope>
    <source>
        <strain evidence="3 4">ICMP 867</strain>
    </source>
</reference>
<evidence type="ECO:0000313" key="3">
    <source>
        <dbReference type="EMBL" id="RMO36671.1"/>
    </source>
</evidence>
<comment type="caution">
    <text evidence="3">The sequence shown here is derived from an EMBL/GenBank/DDBJ whole genome shotgun (WGS) entry which is preliminary data.</text>
</comment>
<dbReference type="RefSeq" id="WP_004642775.1">
    <property type="nucleotide sequence ID" value="NZ_RBOQ01000084.1"/>
</dbReference>
<sequence>MKTDQSQAESGAAQEDKKPRTPLRQAGSVGLSILNPFSDLAVLYRRGVKPGVGRLQQAWTLLNREKTPAESLDWSRAVALSGKTPEQLHTNFRRIQVGWWFLMMSAGGLAIVLLAMVLLVQGLPGSTLLRAVQTTLVLASLSAAGFVKALIATYRLWQLQTRRVSESEGGTFRDFRAQNRWVRQVITLRART</sequence>
<feature type="transmembrane region" description="Helical" evidence="2">
    <location>
        <begin position="97"/>
        <end position="123"/>
    </location>
</feature>
<accession>A0A3M3IR95</accession>